<accession>A0A1J5PHV5</accession>
<gene>
    <name evidence="1" type="ORF">GALL_553200</name>
</gene>
<comment type="caution">
    <text evidence="1">The sequence shown here is derived from an EMBL/GenBank/DDBJ whole genome shotgun (WGS) entry which is preliminary data.</text>
</comment>
<name>A0A1J5PHV5_9ZZZZ</name>
<proteinExistence type="predicted"/>
<dbReference type="AlphaFoldDB" id="A0A1J5PHV5"/>
<dbReference type="EMBL" id="MLJW01009271">
    <property type="protein sequence ID" value="OIQ63141.1"/>
    <property type="molecule type" value="Genomic_DNA"/>
</dbReference>
<protein>
    <submittedName>
        <fullName evidence="1">Uncharacterized protein</fullName>
    </submittedName>
</protein>
<sequence>MIVKDTAASVVQAINRVRCRRVVDAQGGCQKTDVYIVLPSDWRGDEILQAIHLNMPGIKEVPWDFEPDGPKVYVPRTGSASASILGLVRDMPPGSITLPAIKKELHLTDKQFKRIKDELAKPKSKLSLGLQGIGVFYKVERRGKYSTSYLAKAALPKTLVSSRTGVQ</sequence>
<reference evidence="1" key="1">
    <citation type="submission" date="2016-10" db="EMBL/GenBank/DDBJ databases">
        <title>Sequence of Gallionella enrichment culture.</title>
        <authorList>
            <person name="Poehlein A."/>
            <person name="Muehling M."/>
            <person name="Daniel R."/>
        </authorList>
    </citation>
    <scope>NUCLEOTIDE SEQUENCE</scope>
</reference>
<evidence type="ECO:0000313" key="1">
    <source>
        <dbReference type="EMBL" id="OIQ63141.1"/>
    </source>
</evidence>
<organism evidence="1">
    <name type="scientific">mine drainage metagenome</name>
    <dbReference type="NCBI Taxonomy" id="410659"/>
    <lineage>
        <taxon>unclassified sequences</taxon>
        <taxon>metagenomes</taxon>
        <taxon>ecological metagenomes</taxon>
    </lineage>
</organism>